<dbReference type="EMBL" id="CP003322">
    <property type="protein sequence ID" value="AFC41706.1"/>
    <property type="molecule type" value="Genomic_DNA"/>
</dbReference>
<organism evidence="1 2">
    <name type="scientific">Mycobacterium intracellulare (strain ATCC 13950 / DSM 43223 / JCM 6384 / NCTC 13025 / 3600)</name>
    <dbReference type="NCBI Taxonomy" id="487521"/>
    <lineage>
        <taxon>Bacteria</taxon>
        <taxon>Bacillati</taxon>
        <taxon>Actinomycetota</taxon>
        <taxon>Actinomycetes</taxon>
        <taxon>Mycobacteriales</taxon>
        <taxon>Mycobacteriaceae</taxon>
        <taxon>Mycobacterium</taxon>
        <taxon>Mycobacterium avium complex (MAC)</taxon>
    </lineage>
</organism>
<dbReference type="KEGG" id="mia:OCU_04860"/>
<accession>H8INB9</accession>
<dbReference type="Proteomes" id="UP000008004">
    <property type="component" value="Chromosome"/>
</dbReference>
<protein>
    <submittedName>
        <fullName evidence="1">Uncharacterized protein</fullName>
    </submittedName>
</protein>
<reference evidence="1 2" key="1">
    <citation type="journal article" date="2012" name="J. Bacteriol.">
        <title>Complete genome sequence of Mycobacterium intracellulare strain ATCC 13950T.</title>
        <authorList>
            <person name="Kim B.J."/>
            <person name="Choi B.S."/>
            <person name="Lim J.S."/>
            <person name="Choi I.Y."/>
            <person name="Lee J.H."/>
            <person name="Chun J."/>
            <person name="Kook Y.H."/>
            <person name="Kim B.J."/>
        </authorList>
    </citation>
    <scope>NUCLEOTIDE SEQUENCE [LARGE SCALE GENOMIC DNA]</scope>
    <source>
        <strain evidence="2">ATCC 13950 / DSM 43223 / JCM 6384 / NCTC 13025 / 3600</strain>
    </source>
</reference>
<dbReference type="HOGENOM" id="CLU_3170456_0_0_11"/>
<dbReference type="AlphaFoldDB" id="H8INB9"/>
<evidence type="ECO:0000313" key="1">
    <source>
        <dbReference type="EMBL" id="AFC41706.1"/>
    </source>
</evidence>
<sequence length="47" mass="4790">MRGRRGAAALQPAATLAARTDGRALLGARLTDCAAASRIAGHVRGPY</sequence>
<proteinExistence type="predicted"/>
<name>H8INB9_MYCIA</name>
<gene>
    <name evidence="1" type="ordered locus">OCU_04860</name>
</gene>
<evidence type="ECO:0000313" key="2">
    <source>
        <dbReference type="Proteomes" id="UP000008004"/>
    </source>
</evidence>